<dbReference type="GO" id="GO:0016887">
    <property type="term" value="F:ATP hydrolysis activity"/>
    <property type="evidence" value="ECO:0007669"/>
    <property type="project" value="InterPro"/>
</dbReference>
<evidence type="ECO:0000256" key="3">
    <source>
        <dbReference type="ARBA" id="ARBA00022475"/>
    </source>
</evidence>
<comment type="subcellular location">
    <subcellularLocation>
        <location evidence="1">Cell membrane</location>
        <topology evidence="1">Multi-pass membrane protein</topology>
    </subcellularLocation>
</comment>
<proteinExistence type="predicted"/>
<dbReference type="GO" id="GO:0005886">
    <property type="term" value="C:plasma membrane"/>
    <property type="evidence" value="ECO:0007669"/>
    <property type="project" value="UniProtKB-SubCell"/>
</dbReference>
<dbReference type="InterPro" id="IPR011527">
    <property type="entry name" value="ABC1_TM_dom"/>
</dbReference>
<dbReference type="InterPro" id="IPR003439">
    <property type="entry name" value="ABC_transporter-like_ATP-bd"/>
</dbReference>
<keyword evidence="4 9" id="KW-0812">Transmembrane</keyword>
<gene>
    <name evidence="12" type="ordered locus">Pedsa_1248</name>
</gene>
<dbReference type="InterPro" id="IPR036640">
    <property type="entry name" value="ABC1_TM_sf"/>
</dbReference>
<dbReference type="OrthoDB" id="9760358at2"/>
<reference evidence="13" key="2">
    <citation type="submission" date="2011-02" db="EMBL/GenBank/DDBJ databases">
        <title>The complete genome of Pedobacter saltans DSM 12145.</title>
        <authorList>
            <consortium name="US DOE Joint Genome Institute (JGI-PGF)"/>
            <person name="Lucas S."/>
            <person name="Copeland A."/>
            <person name="Lapidus A."/>
            <person name="Bruce D."/>
            <person name="Goodwin L."/>
            <person name="Pitluck S."/>
            <person name="Kyrpides N."/>
            <person name="Mavromatis K."/>
            <person name="Pagani I."/>
            <person name="Ivanova N."/>
            <person name="Ovchinnikova G."/>
            <person name="Lu M."/>
            <person name="Detter J.C."/>
            <person name="Han C."/>
            <person name="Land M."/>
            <person name="Hauser L."/>
            <person name="Markowitz V."/>
            <person name="Cheng J.-F."/>
            <person name="Hugenholtz P."/>
            <person name="Woyke T."/>
            <person name="Wu D."/>
            <person name="Tindall B."/>
            <person name="Pomrenke H.G."/>
            <person name="Brambilla E."/>
            <person name="Klenk H.-P."/>
            <person name="Eisen J.A."/>
        </authorList>
    </citation>
    <scope>NUCLEOTIDE SEQUENCE [LARGE SCALE GENOMIC DNA]</scope>
    <source>
        <strain evidence="13">ATCC 51119 / DSM 12145 / JCM 21818 / LMG 10337 / NBRC 100064 / NCIMB 13643</strain>
    </source>
</reference>
<dbReference type="Pfam" id="PF00664">
    <property type="entry name" value="ABC_membrane"/>
    <property type="match status" value="1"/>
</dbReference>
<dbReference type="PANTHER" id="PTHR43394:SF1">
    <property type="entry name" value="ATP-BINDING CASSETTE SUB-FAMILY B MEMBER 10, MITOCHONDRIAL"/>
    <property type="match status" value="1"/>
</dbReference>
<dbReference type="AlphaFoldDB" id="F0SDS0"/>
<keyword evidence="7 9" id="KW-1133">Transmembrane helix</keyword>
<evidence type="ECO:0000256" key="6">
    <source>
        <dbReference type="ARBA" id="ARBA00022840"/>
    </source>
</evidence>
<dbReference type="HOGENOM" id="CLU_000604_84_3_10"/>
<dbReference type="SMART" id="SM00382">
    <property type="entry name" value="AAA"/>
    <property type="match status" value="1"/>
</dbReference>
<evidence type="ECO:0000313" key="13">
    <source>
        <dbReference type="Proteomes" id="UP000000310"/>
    </source>
</evidence>
<evidence type="ECO:0000256" key="7">
    <source>
        <dbReference type="ARBA" id="ARBA00022989"/>
    </source>
</evidence>
<evidence type="ECO:0000256" key="8">
    <source>
        <dbReference type="ARBA" id="ARBA00023136"/>
    </source>
</evidence>
<keyword evidence="8 9" id="KW-0472">Membrane</keyword>
<dbReference type="GO" id="GO:0005524">
    <property type="term" value="F:ATP binding"/>
    <property type="evidence" value="ECO:0007669"/>
    <property type="project" value="UniProtKB-KW"/>
</dbReference>
<name>F0SDS0_PSESL</name>
<feature type="transmembrane region" description="Helical" evidence="9">
    <location>
        <begin position="169"/>
        <end position="191"/>
    </location>
</feature>
<keyword evidence="13" id="KW-1185">Reference proteome</keyword>
<dbReference type="PROSITE" id="PS50929">
    <property type="entry name" value="ABC_TM1F"/>
    <property type="match status" value="1"/>
</dbReference>
<dbReference type="Gene3D" id="1.20.1560.10">
    <property type="entry name" value="ABC transporter type 1, transmembrane domain"/>
    <property type="match status" value="1"/>
</dbReference>
<keyword evidence="2" id="KW-0813">Transport</keyword>
<dbReference type="PROSITE" id="PS50893">
    <property type="entry name" value="ABC_TRANSPORTER_2"/>
    <property type="match status" value="1"/>
</dbReference>
<reference evidence="12 13" key="1">
    <citation type="journal article" date="2011" name="Stand. Genomic Sci.">
        <title>Complete genome sequence of the gliding, heparinolytic Pedobacter saltans type strain (113).</title>
        <authorList>
            <person name="Liolios K."/>
            <person name="Sikorski J."/>
            <person name="Lu M."/>
            <person name="Nolan M."/>
            <person name="Lapidus A."/>
            <person name="Lucas S."/>
            <person name="Hammon N."/>
            <person name="Deshpande S."/>
            <person name="Cheng J.F."/>
            <person name="Tapia R."/>
            <person name="Han C."/>
            <person name="Goodwin L."/>
            <person name="Pitluck S."/>
            <person name="Huntemann M."/>
            <person name="Ivanova N."/>
            <person name="Pagani I."/>
            <person name="Mavromatis K."/>
            <person name="Ovchinikova G."/>
            <person name="Pati A."/>
            <person name="Chen A."/>
            <person name="Palaniappan K."/>
            <person name="Land M."/>
            <person name="Hauser L."/>
            <person name="Brambilla E.M."/>
            <person name="Kotsyurbenko O."/>
            <person name="Rohde M."/>
            <person name="Tindall B.J."/>
            <person name="Abt B."/>
            <person name="Goker M."/>
            <person name="Detter J.C."/>
            <person name="Woyke T."/>
            <person name="Bristow J."/>
            <person name="Eisen J.A."/>
            <person name="Markowitz V."/>
            <person name="Hugenholtz P."/>
            <person name="Klenk H.P."/>
            <person name="Kyrpides N.C."/>
        </authorList>
    </citation>
    <scope>NUCLEOTIDE SEQUENCE [LARGE SCALE GENOMIC DNA]</scope>
    <source>
        <strain evidence="13">ATCC 51119 / DSM 12145 / JCM 21818 / LMG 10337 / NBRC 100064 / NCIMB 13643</strain>
    </source>
</reference>
<feature type="domain" description="ABC transmembrane type-1" evidence="11">
    <location>
        <begin position="22"/>
        <end position="314"/>
    </location>
</feature>
<dbReference type="InterPro" id="IPR017871">
    <property type="entry name" value="ABC_transporter-like_CS"/>
</dbReference>
<dbReference type="CDD" id="cd07346">
    <property type="entry name" value="ABC_6TM_exporters"/>
    <property type="match status" value="1"/>
</dbReference>
<keyword evidence="5" id="KW-0547">Nucleotide-binding</keyword>
<dbReference type="STRING" id="762903.Pedsa_1248"/>
<evidence type="ECO:0000256" key="9">
    <source>
        <dbReference type="SAM" id="Phobius"/>
    </source>
</evidence>
<evidence type="ECO:0000256" key="5">
    <source>
        <dbReference type="ARBA" id="ARBA00022741"/>
    </source>
</evidence>
<dbReference type="InterPro" id="IPR003593">
    <property type="entry name" value="AAA+_ATPase"/>
</dbReference>
<feature type="transmembrane region" description="Helical" evidence="9">
    <location>
        <begin position="261"/>
        <end position="279"/>
    </location>
</feature>
<dbReference type="eggNOG" id="COG1132">
    <property type="taxonomic scope" value="Bacteria"/>
</dbReference>
<dbReference type="GO" id="GO:0015421">
    <property type="term" value="F:ABC-type oligopeptide transporter activity"/>
    <property type="evidence" value="ECO:0007669"/>
    <property type="project" value="TreeGrafter"/>
</dbReference>
<feature type="transmembrane region" description="Helical" evidence="9">
    <location>
        <begin position="62"/>
        <end position="83"/>
    </location>
</feature>
<evidence type="ECO:0000256" key="1">
    <source>
        <dbReference type="ARBA" id="ARBA00004651"/>
    </source>
</evidence>
<dbReference type="InterPro" id="IPR027417">
    <property type="entry name" value="P-loop_NTPase"/>
</dbReference>
<dbReference type="Pfam" id="PF00005">
    <property type="entry name" value="ABC_tran"/>
    <property type="match status" value="1"/>
</dbReference>
<protein>
    <submittedName>
        <fullName evidence="12">ABC transporter related protein</fullName>
    </submittedName>
</protein>
<dbReference type="PROSITE" id="PS00211">
    <property type="entry name" value="ABC_TRANSPORTER_1"/>
    <property type="match status" value="1"/>
</dbReference>
<evidence type="ECO:0000313" key="12">
    <source>
        <dbReference type="EMBL" id="ADY51816.1"/>
    </source>
</evidence>
<dbReference type="Gene3D" id="3.40.50.300">
    <property type="entry name" value="P-loop containing nucleotide triphosphate hydrolases"/>
    <property type="match status" value="1"/>
</dbReference>
<sequence length="593" mass="67607">MTIFQLYKQIKPYVTKYRTLVIATLLLTLIGSFAAQINALILRYTVDEITNLLNVPDKLSRGWNLLVFISVVLLAKELIYTFVQFGQKFYGEKLRIYVAKDLAQTVIDKILTYQLSFFTSQDNESGKLQTRIDRGIESLTRLVQNFFIDILPLFANAIVALAFMFQANFYVGLVGLVLVPIYFVITQRQALKLGGWRRKMRSYRESKSQGIISIIESITVIKSFNRETIESNKQLELQESLTANQMQTRKTNFMYDGIKSFVEQIGVVIIIILTSYLVLSGQMTIGAIMFHILLFNNVSAPIRQLHRIYDEMNDALIYSESYFEILNANYEIERSGSYKNKSLKGYFQLKNVHFSYPNGTKALTDINLEIKPNRITALVGLSGAGKSTIINLLDKFYRPQKGSILLDGVSLDDYDTRFLRNQIGLVLQKNHIFNGTIEENIRYGKVDASFEEIEEAAKKAYIHEQIQKLPDGYQTKALNLSGGQQQRIAIARMFLKNPPIIFLDEPTASLDAIATEQIKNSLDAIKKNRTVVIISHSISQIIDADYIYALKEGRIFESGNHDEIYRLGGVYKEIFDASARSLNIEKIAKTYDD</sequence>
<dbReference type="Proteomes" id="UP000000310">
    <property type="component" value="Chromosome"/>
</dbReference>
<dbReference type="PANTHER" id="PTHR43394">
    <property type="entry name" value="ATP-DEPENDENT PERMEASE MDL1, MITOCHONDRIAL"/>
    <property type="match status" value="1"/>
</dbReference>
<evidence type="ECO:0000256" key="4">
    <source>
        <dbReference type="ARBA" id="ARBA00022692"/>
    </source>
</evidence>
<organism evidence="12 13">
    <name type="scientific">Pseudopedobacter saltans (strain ATCC 51119 / DSM 12145 / JCM 21818 / CCUG 39354 / LMG 10337 / NBRC 100064 / NCIMB 13643)</name>
    <name type="common">Pedobacter saltans</name>
    <dbReference type="NCBI Taxonomy" id="762903"/>
    <lineage>
        <taxon>Bacteria</taxon>
        <taxon>Pseudomonadati</taxon>
        <taxon>Bacteroidota</taxon>
        <taxon>Sphingobacteriia</taxon>
        <taxon>Sphingobacteriales</taxon>
        <taxon>Sphingobacteriaceae</taxon>
        <taxon>Pseudopedobacter</taxon>
    </lineage>
</organism>
<dbReference type="SUPFAM" id="SSF52540">
    <property type="entry name" value="P-loop containing nucleoside triphosphate hydrolases"/>
    <property type="match status" value="1"/>
</dbReference>
<dbReference type="SUPFAM" id="SSF90123">
    <property type="entry name" value="ABC transporter transmembrane region"/>
    <property type="match status" value="1"/>
</dbReference>
<keyword evidence="3" id="KW-1003">Cell membrane</keyword>
<dbReference type="FunFam" id="3.40.50.300:FF:000221">
    <property type="entry name" value="Multidrug ABC transporter ATP-binding protein"/>
    <property type="match status" value="1"/>
</dbReference>
<feature type="transmembrane region" description="Helical" evidence="9">
    <location>
        <begin position="20"/>
        <end position="42"/>
    </location>
</feature>
<dbReference type="EMBL" id="CP002545">
    <property type="protein sequence ID" value="ADY51816.1"/>
    <property type="molecule type" value="Genomic_DNA"/>
</dbReference>
<keyword evidence="6" id="KW-0067">ATP-binding</keyword>
<feature type="domain" description="ABC transporter" evidence="10">
    <location>
        <begin position="347"/>
        <end position="577"/>
    </location>
</feature>
<accession>F0SDS0</accession>
<evidence type="ECO:0000259" key="10">
    <source>
        <dbReference type="PROSITE" id="PS50893"/>
    </source>
</evidence>
<dbReference type="InterPro" id="IPR039421">
    <property type="entry name" value="Type_1_exporter"/>
</dbReference>
<dbReference type="KEGG" id="psn:Pedsa_1248"/>
<feature type="transmembrane region" description="Helical" evidence="9">
    <location>
        <begin position="142"/>
        <end position="163"/>
    </location>
</feature>
<evidence type="ECO:0000256" key="2">
    <source>
        <dbReference type="ARBA" id="ARBA00022448"/>
    </source>
</evidence>
<evidence type="ECO:0000259" key="11">
    <source>
        <dbReference type="PROSITE" id="PS50929"/>
    </source>
</evidence>